<evidence type="ECO:0000313" key="2">
    <source>
        <dbReference type="EMBL" id="KAF5330855.1"/>
    </source>
</evidence>
<evidence type="ECO:0008006" key="4">
    <source>
        <dbReference type="Google" id="ProtNLM"/>
    </source>
</evidence>
<comment type="caution">
    <text evidence="2">The sequence shown here is derived from an EMBL/GenBank/DDBJ whole genome shotgun (WGS) entry which is preliminary data.</text>
</comment>
<dbReference type="AlphaFoldDB" id="A0A8H5BWR1"/>
<name>A0A8H5BWR1_9AGAR</name>
<protein>
    <recommendedName>
        <fullName evidence="4">Late embryogenesis abundant protein LEA-2 subgroup domain-containing protein</fullName>
    </recommendedName>
</protein>
<evidence type="ECO:0000313" key="3">
    <source>
        <dbReference type="Proteomes" id="UP000567179"/>
    </source>
</evidence>
<evidence type="ECO:0000256" key="1">
    <source>
        <dbReference type="SAM" id="MobiDB-lite"/>
    </source>
</evidence>
<feature type="region of interest" description="Disordered" evidence="1">
    <location>
        <begin position="114"/>
        <end position="133"/>
    </location>
</feature>
<gene>
    <name evidence="2" type="ORF">D9619_005616</name>
</gene>
<organism evidence="2 3">
    <name type="scientific">Psilocybe cf. subviscida</name>
    <dbReference type="NCBI Taxonomy" id="2480587"/>
    <lineage>
        <taxon>Eukaryota</taxon>
        <taxon>Fungi</taxon>
        <taxon>Dikarya</taxon>
        <taxon>Basidiomycota</taxon>
        <taxon>Agaricomycotina</taxon>
        <taxon>Agaricomycetes</taxon>
        <taxon>Agaricomycetidae</taxon>
        <taxon>Agaricales</taxon>
        <taxon>Agaricineae</taxon>
        <taxon>Strophariaceae</taxon>
        <taxon>Psilocybe</taxon>
    </lineage>
</organism>
<dbReference type="Proteomes" id="UP000567179">
    <property type="component" value="Unassembled WGS sequence"/>
</dbReference>
<feature type="compositionally biased region" description="Low complexity" evidence="1">
    <location>
        <begin position="24"/>
        <end position="41"/>
    </location>
</feature>
<feature type="region of interest" description="Disordered" evidence="1">
    <location>
        <begin position="1"/>
        <end position="108"/>
    </location>
</feature>
<reference evidence="2 3" key="1">
    <citation type="journal article" date="2020" name="ISME J.">
        <title>Uncovering the hidden diversity of litter-decomposition mechanisms in mushroom-forming fungi.</title>
        <authorList>
            <person name="Floudas D."/>
            <person name="Bentzer J."/>
            <person name="Ahren D."/>
            <person name="Johansson T."/>
            <person name="Persson P."/>
            <person name="Tunlid A."/>
        </authorList>
    </citation>
    <scope>NUCLEOTIDE SEQUENCE [LARGE SCALE GENOMIC DNA]</scope>
    <source>
        <strain evidence="2 3">CBS 101986</strain>
    </source>
</reference>
<dbReference type="OrthoDB" id="20273at2759"/>
<sequence length="311" mass="34109">MDFMSRSDPYASQYAAGTSGHQRQQSQPYADPYYPQPQQGYNTESRRDDYDPYHYASNETSAQEPYHDSDRPQQNEYRGGYTLEDTQPMPEYNNYPPPQRTLSKKKSPYVSVTPVRKEESGFEQGEFTPGGAERKAVGGGVAAESAAVDGTTVSIAPSISERLLLIILQIQQMADGIKLNLGVNISVKNPNYFSVDFKKIQANIVYPIGNFPIGEGLATDVIFKSNSETNFTFPFTLSYNNTADTGSAVISDIATKCGIAGSTKQNLVVNYQISLGIRFLFITISPVISNQFNFACPLSASDIDKFLGGSG</sequence>
<accession>A0A8H5BWR1</accession>
<keyword evidence="3" id="KW-1185">Reference proteome</keyword>
<dbReference type="SUPFAM" id="SSF117070">
    <property type="entry name" value="LEA14-like"/>
    <property type="match status" value="1"/>
</dbReference>
<dbReference type="EMBL" id="JAACJJ010000001">
    <property type="protein sequence ID" value="KAF5330855.1"/>
    <property type="molecule type" value="Genomic_DNA"/>
</dbReference>
<proteinExistence type="predicted"/>
<dbReference type="Gene3D" id="2.60.40.1820">
    <property type="match status" value="1"/>
</dbReference>